<dbReference type="AlphaFoldDB" id="A0A9P7T084"/>
<evidence type="ECO:0000313" key="3">
    <source>
        <dbReference type="Proteomes" id="UP000748025"/>
    </source>
</evidence>
<name>A0A9P7T084_9HYPO</name>
<dbReference type="EMBL" id="SRPW01001065">
    <property type="protein sequence ID" value="KAG6008017.1"/>
    <property type="molecule type" value="Genomic_DNA"/>
</dbReference>
<feature type="region of interest" description="Disordered" evidence="1">
    <location>
        <begin position="18"/>
        <end position="64"/>
    </location>
</feature>
<protein>
    <submittedName>
        <fullName evidence="2">Uncharacterized protein</fullName>
    </submittedName>
</protein>
<evidence type="ECO:0000313" key="2">
    <source>
        <dbReference type="EMBL" id="KAG6008017.1"/>
    </source>
</evidence>
<dbReference type="OrthoDB" id="5365129at2759"/>
<keyword evidence="3" id="KW-1185">Reference proteome</keyword>
<feature type="compositionally biased region" description="Basic and acidic residues" evidence="1">
    <location>
        <begin position="18"/>
        <end position="28"/>
    </location>
</feature>
<proteinExistence type="predicted"/>
<evidence type="ECO:0000256" key="1">
    <source>
        <dbReference type="SAM" id="MobiDB-lite"/>
    </source>
</evidence>
<accession>A0A9P7T084</accession>
<sequence>MTRGHVLLRVTVLTSEERWQGQRQDDRGGAQPEAQQAGRSVLRDAQQPRERRHLHCRRHRGRPHSLAYTGSTCGQSWFLSQNQVGSNFQKPKCVWLEADHINKINARALTFHLSDKAPSTDRNRPVSEAARDALALQQHAALLLLGMMLPRGSNHNPEHLIITDHLDEDVRVVCEHTN</sequence>
<dbReference type="Proteomes" id="UP000748025">
    <property type="component" value="Unassembled WGS sequence"/>
</dbReference>
<organism evidence="2 3">
    <name type="scientific">Claviceps pusilla</name>
    <dbReference type="NCBI Taxonomy" id="123648"/>
    <lineage>
        <taxon>Eukaryota</taxon>
        <taxon>Fungi</taxon>
        <taxon>Dikarya</taxon>
        <taxon>Ascomycota</taxon>
        <taxon>Pezizomycotina</taxon>
        <taxon>Sordariomycetes</taxon>
        <taxon>Hypocreomycetidae</taxon>
        <taxon>Hypocreales</taxon>
        <taxon>Clavicipitaceae</taxon>
        <taxon>Claviceps</taxon>
    </lineage>
</organism>
<comment type="caution">
    <text evidence="2">The sequence shown here is derived from an EMBL/GenBank/DDBJ whole genome shotgun (WGS) entry which is preliminary data.</text>
</comment>
<gene>
    <name evidence="2" type="ORF">E4U43_000231</name>
</gene>
<reference evidence="2" key="1">
    <citation type="journal article" date="2020" name="bioRxiv">
        <title>Whole genome comparisons of ergot fungi reveals the divergence and evolution of species within the genus Claviceps are the result of varying mechanisms driving genome evolution and host range expansion.</title>
        <authorList>
            <person name="Wyka S.A."/>
            <person name="Mondo S.J."/>
            <person name="Liu M."/>
            <person name="Dettman J."/>
            <person name="Nalam V."/>
            <person name="Broders K.D."/>
        </authorList>
    </citation>
    <scope>NUCLEOTIDE SEQUENCE</scope>
    <source>
        <strain evidence="2">CCC 602</strain>
    </source>
</reference>
<feature type="compositionally biased region" description="Basic residues" evidence="1">
    <location>
        <begin position="50"/>
        <end position="63"/>
    </location>
</feature>